<accession>A0A1Q3CBS0</accession>
<proteinExistence type="predicted"/>
<dbReference type="InParanoid" id="A0A1Q3CBS0"/>
<dbReference type="Proteomes" id="UP000187406">
    <property type="component" value="Unassembled WGS sequence"/>
</dbReference>
<protein>
    <recommendedName>
        <fullName evidence="3">RVP_2 domain-containing protein</fullName>
    </recommendedName>
</protein>
<evidence type="ECO:0000313" key="2">
    <source>
        <dbReference type="Proteomes" id="UP000187406"/>
    </source>
</evidence>
<keyword evidence="2" id="KW-1185">Reference proteome</keyword>
<evidence type="ECO:0008006" key="3">
    <source>
        <dbReference type="Google" id="ProtNLM"/>
    </source>
</evidence>
<reference evidence="2" key="1">
    <citation type="submission" date="2016-04" db="EMBL/GenBank/DDBJ databases">
        <title>Cephalotus genome sequencing.</title>
        <authorList>
            <person name="Fukushima K."/>
            <person name="Hasebe M."/>
            <person name="Fang X."/>
        </authorList>
    </citation>
    <scope>NUCLEOTIDE SEQUENCE [LARGE SCALE GENOMIC DNA]</scope>
    <source>
        <strain evidence="2">cv. St1</strain>
    </source>
</reference>
<sequence>MDLHLLPLEGSDVVLGAQWLSTLGPILWDFSKLQMSFNIDGKEVVLQGLKIPTSMLVDEVQFCKEFKKEKKGILLQINVLTLTTRSGNLVSNDSHGVINKDLGYLLQNYAYLFEEPQGLPP</sequence>
<organism evidence="1 2">
    <name type="scientific">Cephalotus follicularis</name>
    <name type="common">Albany pitcher plant</name>
    <dbReference type="NCBI Taxonomy" id="3775"/>
    <lineage>
        <taxon>Eukaryota</taxon>
        <taxon>Viridiplantae</taxon>
        <taxon>Streptophyta</taxon>
        <taxon>Embryophyta</taxon>
        <taxon>Tracheophyta</taxon>
        <taxon>Spermatophyta</taxon>
        <taxon>Magnoliopsida</taxon>
        <taxon>eudicotyledons</taxon>
        <taxon>Gunneridae</taxon>
        <taxon>Pentapetalae</taxon>
        <taxon>rosids</taxon>
        <taxon>fabids</taxon>
        <taxon>Oxalidales</taxon>
        <taxon>Cephalotaceae</taxon>
        <taxon>Cephalotus</taxon>
    </lineage>
</organism>
<dbReference type="EMBL" id="BDDD01001646">
    <property type="protein sequence ID" value="GAV77541.1"/>
    <property type="molecule type" value="Genomic_DNA"/>
</dbReference>
<dbReference type="AlphaFoldDB" id="A0A1Q3CBS0"/>
<gene>
    <name evidence="1" type="ORF">CFOL_v3_21012</name>
</gene>
<dbReference type="OrthoDB" id="1739744at2759"/>
<evidence type="ECO:0000313" key="1">
    <source>
        <dbReference type="EMBL" id="GAV77541.1"/>
    </source>
</evidence>
<comment type="caution">
    <text evidence="1">The sequence shown here is derived from an EMBL/GenBank/DDBJ whole genome shotgun (WGS) entry which is preliminary data.</text>
</comment>
<name>A0A1Q3CBS0_CEPFO</name>